<evidence type="ECO:0000259" key="5">
    <source>
        <dbReference type="PROSITE" id="PS51737"/>
    </source>
</evidence>
<dbReference type="GO" id="GO:0003677">
    <property type="term" value="F:DNA binding"/>
    <property type="evidence" value="ECO:0007669"/>
    <property type="project" value="UniProtKB-KW"/>
</dbReference>
<proteinExistence type="predicted"/>
<protein>
    <submittedName>
        <fullName evidence="6">Serine integrase</fullName>
    </submittedName>
</protein>
<dbReference type="OrthoDB" id="3478at10239"/>
<dbReference type="PROSITE" id="PS51736">
    <property type="entry name" value="RECOMBINASES_3"/>
    <property type="match status" value="1"/>
</dbReference>
<name>A0A0K2CMU5_9CAUD</name>
<dbReference type="GeneID" id="26634220"/>
<dbReference type="KEGG" id="vg:26634220"/>
<dbReference type="InterPro" id="IPR011109">
    <property type="entry name" value="DNA_bind_recombinase_dom"/>
</dbReference>
<feature type="region of interest" description="Disordered" evidence="3">
    <location>
        <begin position="210"/>
        <end position="231"/>
    </location>
</feature>
<evidence type="ECO:0000256" key="2">
    <source>
        <dbReference type="ARBA" id="ARBA00023172"/>
    </source>
</evidence>
<keyword evidence="1" id="KW-0238">DNA-binding</keyword>
<dbReference type="PANTHER" id="PTHR30461">
    <property type="entry name" value="DNA-INVERTASE FROM LAMBDOID PROPHAGE"/>
    <property type="match status" value="1"/>
</dbReference>
<keyword evidence="2" id="KW-0233">DNA recombination</keyword>
<evidence type="ECO:0000256" key="3">
    <source>
        <dbReference type="SAM" id="MobiDB-lite"/>
    </source>
</evidence>
<sequence>MRVLGRIRLSRVMEESTSVERQREIIETWARQNDHEIIGWAEDLDVSGSVDPFETPALGPWLTDHRKHEWDILVAWKLDRLSRRAIPMNKLFGWVMENDKTLVCVSENLDLSTWIGRMIANVIAGVAEGELEAIRERTKGSQKKLRELGRWGGGKPYYGYRAQEREDAAGWELVPDEHASAVLLSIIEKVLEGQSTESIARELNERGELSPSDYLRHRAGKPTRGGKWSNAHIRQQLRSKTLLGYSTHNGETIRDERGIAVRKGPALVSQDVFDRLQAALDSRSFKVTNRSAKASPLLGVLVCRVCERPMHLRQHHNKKRGKTYRYYQCVGGVEKTHPANLTNADQMEQLVEESFLAELGDRKIQERVYIPAESHRAELDEAVRAVEEITPLLGTVTSDTMRKRLLDQLSALDARISELEKMPESEARWEYREGDETYAEAWNRGDAEARRQLLLKSGITAAAEMKGREARVNPGVLHFDLRIPEDILERMAG</sequence>
<evidence type="ECO:0000313" key="6">
    <source>
        <dbReference type="EMBL" id="ALA06759.1"/>
    </source>
</evidence>
<dbReference type="Pfam" id="PF07508">
    <property type="entry name" value="Recombinase"/>
    <property type="match status" value="1"/>
</dbReference>
<evidence type="ECO:0000256" key="1">
    <source>
        <dbReference type="ARBA" id="ARBA00023125"/>
    </source>
</evidence>
<feature type="domain" description="Resolvase/invertase-type recombinase catalytic" evidence="4">
    <location>
        <begin position="2"/>
        <end position="149"/>
    </location>
</feature>
<reference evidence="6 7" key="1">
    <citation type="submission" date="2015-07" db="EMBL/GenBank/DDBJ databases">
        <authorList>
            <person name="Black M."/>
            <person name="Gluste F."/>
            <person name="Kahn E."/>
            <person name="Kasera S."/>
            <person name="Browstead H."/>
            <person name="Browstone C.N."/>
            <person name="Yu S."/>
            <person name="Shaffer C.D."/>
            <person name="Hafer-Weston K.A."/>
            <person name="Elgin S.C.R."/>
            <person name="Miller E.S."/>
            <person name="Bradley K.W."/>
            <person name="Asai D.J."/>
            <person name="Bowman C.A."/>
            <person name="Russell D.A."/>
            <person name="Pope W.H."/>
            <person name="Jacobs-Sera D."/>
            <person name="Hendrix R.W."/>
            <person name="Hatfull G.F."/>
        </authorList>
    </citation>
    <scope>NUCLEOTIDE SEQUENCE [LARGE SCALE GENOMIC DNA]</scope>
</reference>
<dbReference type="EMBL" id="KT246486">
    <property type="protein sequence ID" value="ALA06759.1"/>
    <property type="molecule type" value="Genomic_DNA"/>
</dbReference>
<dbReference type="Gene3D" id="3.90.1750.20">
    <property type="entry name" value="Putative Large Serine Recombinase, Chain B, Domain 2"/>
    <property type="match status" value="1"/>
</dbReference>
<dbReference type="SMART" id="SM00857">
    <property type="entry name" value="Resolvase"/>
    <property type="match status" value="1"/>
</dbReference>
<keyword evidence="7" id="KW-1185">Reference proteome</keyword>
<dbReference type="PANTHER" id="PTHR30461:SF2">
    <property type="entry name" value="SERINE RECOMBINASE PINE-RELATED"/>
    <property type="match status" value="1"/>
</dbReference>
<dbReference type="PROSITE" id="PS51737">
    <property type="entry name" value="RECOMBINASE_DNA_BIND"/>
    <property type="match status" value="1"/>
</dbReference>
<dbReference type="GO" id="GO:0000150">
    <property type="term" value="F:DNA strand exchange activity"/>
    <property type="evidence" value="ECO:0007669"/>
    <property type="project" value="InterPro"/>
</dbReference>
<dbReference type="InterPro" id="IPR038109">
    <property type="entry name" value="DNA_bind_recomb_sf"/>
</dbReference>
<dbReference type="Pfam" id="PF00239">
    <property type="entry name" value="Resolvase"/>
    <property type="match status" value="1"/>
</dbReference>
<dbReference type="Pfam" id="PF13408">
    <property type="entry name" value="Zn_ribbon_recom"/>
    <property type="match status" value="1"/>
</dbReference>
<dbReference type="InterPro" id="IPR025827">
    <property type="entry name" value="Zn_ribbon_recom_dom"/>
</dbReference>
<dbReference type="InterPro" id="IPR036162">
    <property type="entry name" value="Resolvase-like_N_sf"/>
</dbReference>
<dbReference type="InterPro" id="IPR050639">
    <property type="entry name" value="SSR_resolvase"/>
</dbReference>
<accession>A0A0K2CMU5</accession>
<dbReference type="SUPFAM" id="SSF53041">
    <property type="entry name" value="Resolvase-like"/>
    <property type="match status" value="1"/>
</dbReference>
<evidence type="ECO:0000259" key="4">
    <source>
        <dbReference type="PROSITE" id="PS51736"/>
    </source>
</evidence>
<dbReference type="Gene3D" id="3.40.50.1390">
    <property type="entry name" value="Resolvase, N-terminal catalytic domain"/>
    <property type="match status" value="1"/>
</dbReference>
<dbReference type="CDD" id="cd00338">
    <property type="entry name" value="Ser_Recombinase"/>
    <property type="match status" value="1"/>
</dbReference>
<gene>
    <name evidence="6" type="ORF">SEA_CHADWICK_32</name>
</gene>
<dbReference type="InterPro" id="IPR006119">
    <property type="entry name" value="Resolv_N"/>
</dbReference>
<organism evidence="6 7">
    <name type="scientific">Mycobacterium phage Chadwick</name>
    <dbReference type="NCBI Taxonomy" id="1698366"/>
    <lineage>
        <taxon>Viruses</taxon>
        <taxon>Duplodnaviria</taxon>
        <taxon>Heunggongvirae</taxon>
        <taxon>Uroviricota</taxon>
        <taxon>Caudoviricetes</taxon>
        <taxon>Benedictvirus</taxon>
        <taxon>Benedictvirus chadwick</taxon>
    </lineage>
</organism>
<dbReference type="Proteomes" id="UP000203217">
    <property type="component" value="Segment"/>
</dbReference>
<feature type="domain" description="Recombinase" evidence="5">
    <location>
        <begin position="157"/>
        <end position="286"/>
    </location>
</feature>
<dbReference type="RefSeq" id="YP_009207696.1">
    <property type="nucleotide sequence ID" value="NC_028897.1"/>
</dbReference>
<evidence type="ECO:0000313" key="7">
    <source>
        <dbReference type="Proteomes" id="UP000203217"/>
    </source>
</evidence>